<feature type="compositionally biased region" description="Polar residues" evidence="1">
    <location>
        <begin position="121"/>
        <end position="137"/>
    </location>
</feature>
<name>A0A1Y6CII2_9BACT</name>
<reference evidence="3" key="1">
    <citation type="submission" date="2017-04" db="EMBL/GenBank/DDBJ databases">
        <authorList>
            <person name="Varghese N."/>
            <person name="Submissions S."/>
        </authorList>
    </citation>
    <scope>NUCLEOTIDE SEQUENCE [LARGE SCALE GENOMIC DNA]</scope>
    <source>
        <strain evidence="3">RKEM611</strain>
    </source>
</reference>
<keyword evidence="3" id="KW-1185">Reference proteome</keyword>
<evidence type="ECO:0000313" key="2">
    <source>
        <dbReference type="EMBL" id="SMF64704.1"/>
    </source>
</evidence>
<sequence>MMFAYFKNVLSDLAKKSLASDLDRSQAFRPKSKISIRTQVQPHYSPGQRSIVVEFSLLNSSGVHPNSFSRSPVAIEIHDGSVKRIHEATWIDHKIALERACSDSCNSSHGDRRRSMPPSKSAKSSQTALRLVSTAQS</sequence>
<accession>A0A1Y6CII2</accession>
<gene>
    <name evidence="2" type="ORF">SAMN06296036_12272</name>
</gene>
<evidence type="ECO:0000256" key="1">
    <source>
        <dbReference type="SAM" id="MobiDB-lite"/>
    </source>
</evidence>
<feature type="region of interest" description="Disordered" evidence="1">
    <location>
        <begin position="102"/>
        <end position="137"/>
    </location>
</feature>
<dbReference type="Proteomes" id="UP000192907">
    <property type="component" value="Unassembled WGS sequence"/>
</dbReference>
<dbReference type="RefSeq" id="WP_132323421.1">
    <property type="nucleotide sequence ID" value="NZ_FWZT01000022.1"/>
</dbReference>
<dbReference type="EMBL" id="FWZT01000022">
    <property type="protein sequence ID" value="SMF64704.1"/>
    <property type="molecule type" value="Genomic_DNA"/>
</dbReference>
<dbReference type="AlphaFoldDB" id="A0A1Y6CII2"/>
<evidence type="ECO:0000313" key="3">
    <source>
        <dbReference type="Proteomes" id="UP000192907"/>
    </source>
</evidence>
<organism evidence="2 3">
    <name type="scientific">Pseudobacteriovorax antillogorgiicola</name>
    <dbReference type="NCBI Taxonomy" id="1513793"/>
    <lineage>
        <taxon>Bacteria</taxon>
        <taxon>Pseudomonadati</taxon>
        <taxon>Bdellovibrionota</taxon>
        <taxon>Oligoflexia</taxon>
        <taxon>Oligoflexales</taxon>
        <taxon>Pseudobacteriovoracaceae</taxon>
        <taxon>Pseudobacteriovorax</taxon>
    </lineage>
</organism>
<protein>
    <submittedName>
        <fullName evidence="2">Uncharacterized protein</fullName>
    </submittedName>
</protein>
<proteinExistence type="predicted"/>